<name>A0A2V1P6J3_9RHOB</name>
<dbReference type="Proteomes" id="UP000245293">
    <property type="component" value="Unassembled WGS sequence"/>
</dbReference>
<dbReference type="EMBL" id="QETF01000005">
    <property type="protein sequence ID" value="PWG17434.1"/>
    <property type="molecule type" value="Genomic_DNA"/>
</dbReference>
<evidence type="ECO:0000313" key="3">
    <source>
        <dbReference type="Proteomes" id="UP000245293"/>
    </source>
</evidence>
<accession>A0A2V1P6J3</accession>
<feature type="region of interest" description="Disordered" evidence="1">
    <location>
        <begin position="1"/>
        <end position="21"/>
    </location>
</feature>
<dbReference type="AlphaFoldDB" id="A0A2V1P6J3"/>
<sequence length="1194" mass="130980">MEQTGFPPHGGEKGEVRSPNPRRAHISIIESSHRPVVKTFRWRNDAIEKQHGAQISKGRAMTVEADTAADLLRVVEHLGPKQALALGVLSTANQWIPLASTANAKPGEITRTLKWFSFHEGPGWCLFDIDTDDMPDSLVRKKGNREWWDVITELVPELQGCEHLVVPSSSAGIVPPSGVASEAQGLHVYVKLAKASTCKELVQKVYDRLWAAGYGYVKLAKDGKQLLRTLIDKAVASPERLIFEAEPIVLEPLVRNPPGKRLHPGPALRDIADANADSVSELQAEAEAATGNAAKTQRRKYVDEKATKLSKEAGISKTAARRRVTVQTRDRVMEDDDTIETAPGKFEQVGALLDRKPGSLGLPCPVEGSDYGTSTAYFHPADDYSPVPRIISFAHGDKTFFNFERYRRLWGLRWTDGGDEAQGVAPQTADDAQRSLSAHVQHAIREEILPAQRKSRGKEGQGAPELLFSASVGVDKSSVIDENVPLTLAQGKRDLIVVPTIELAEERCTSLSNLYGDIAGVWRGIDQPDPNQRAQKMCLRSDAVKAARGLGADISAICGSKKAGFCPYHPDGASHITCGYRQQTLRNKSVVIMAGTQALQRALPKGCKKATGWRPAELPPQVWTQLELLDGGPDAEIHSEPYSDRDFDLAIIDETDPSAWIEGAEGREALLLSATRSNFANLPASPEKTVVLEFIDQLGHLIADCDLLFPDSGFLANFGDNLRQVLAAIWELIPDVPKPAELRQLDASDIRMAYAEQLALRASCLHLSHILKAFENAIHGQWSHCRHVEFHRQSSGDVHVSVQSRKDIHSALADVPKLLFDATAQKELLAGVFPNLRQVCDVRARDGEGVRRCQLRDSAVSMTALRENPTWPARALLLASVVERSCGKTGLISTKDLMAKIETGIDPEDQLETGHLGAVKGVNRFEDCNGLIVCGRLAIPPSAAERTAAVLLDQDILPTGAKHFPKAKGYIAGRKPGTGWPVETDTHEDPAANAARASVTEDQLEQARGRGRNTRRTVENPIIEHLFTNVPTHYPVDATYTLEEAQAALSWPTLLLTSDAWVADGAGTAIVGVMLRAALQKAQRRESLYRLLIGNPAFESPDRAAKWRKDQLADNPELQRFVDRTDKQFVNRAPTVDILYTPFPIHDFRPVRAKVQGARYYAQLYVRTAPDQTPQDALRALLGDLAEQVEIECG</sequence>
<protein>
    <submittedName>
        <fullName evidence="2">Uncharacterized protein</fullName>
    </submittedName>
</protein>
<reference evidence="3" key="1">
    <citation type="submission" date="2018-05" db="EMBL/GenBank/DDBJ databases">
        <authorList>
            <person name="Du Z."/>
            <person name="Wang X."/>
        </authorList>
    </citation>
    <scope>NUCLEOTIDE SEQUENCE [LARGE SCALE GENOMIC DNA]</scope>
    <source>
        <strain evidence="3">WDS4C29</strain>
    </source>
</reference>
<organism evidence="2 3">
    <name type="scientific">Salibaculum griseiflavum</name>
    <dbReference type="NCBI Taxonomy" id="1914409"/>
    <lineage>
        <taxon>Bacteria</taxon>
        <taxon>Pseudomonadati</taxon>
        <taxon>Pseudomonadota</taxon>
        <taxon>Alphaproteobacteria</taxon>
        <taxon>Rhodobacterales</taxon>
        <taxon>Roseobacteraceae</taxon>
        <taxon>Salibaculum</taxon>
    </lineage>
</organism>
<dbReference type="OrthoDB" id="7857683at2"/>
<comment type="caution">
    <text evidence="2">The sequence shown here is derived from an EMBL/GenBank/DDBJ whole genome shotgun (WGS) entry which is preliminary data.</text>
</comment>
<gene>
    <name evidence="2" type="ORF">DFK10_06610</name>
</gene>
<evidence type="ECO:0000313" key="2">
    <source>
        <dbReference type="EMBL" id="PWG17434.1"/>
    </source>
</evidence>
<dbReference type="RefSeq" id="WP_109387850.1">
    <property type="nucleotide sequence ID" value="NZ_QETF01000005.1"/>
</dbReference>
<feature type="region of interest" description="Disordered" evidence="1">
    <location>
        <begin position="992"/>
        <end position="1013"/>
    </location>
</feature>
<proteinExistence type="predicted"/>
<evidence type="ECO:0000256" key="1">
    <source>
        <dbReference type="SAM" id="MobiDB-lite"/>
    </source>
</evidence>
<keyword evidence="3" id="KW-1185">Reference proteome</keyword>